<dbReference type="Pfam" id="PF04909">
    <property type="entry name" value="Amidohydro_2"/>
    <property type="match status" value="1"/>
</dbReference>
<evidence type="ECO:0000313" key="4">
    <source>
        <dbReference type="Proteomes" id="UP000235346"/>
    </source>
</evidence>
<dbReference type="InterPro" id="IPR006680">
    <property type="entry name" value="Amidohydro-rel"/>
</dbReference>
<dbReference type="EMBL" id="PNRE01000019">
    <property type="protein sequence ID" value="PMR71100.1"/>
    <property type="molecule type" value="Genomic_DNA"/>
</dbReference>
<dbReference type="Proteomes" id="UP000235346">
    <property type="component" value="Unassembled WGS sequence"/>
</dbReference>
<accession>A0A2N7TSD1</accession>
<sequence length="311" mass="34610">MNAEQPLIDAHHHLWALDGSVAYPWLEERPVAGFFLGDYQAIRQPFLIADLKALIPEGYRLAGSVHCEAEAKRSQAVRETLWIAATHERHGLPTAHVGWAAFGRPECAAQLDAQMASPLFRGVRAKPLTAATPDKAAHVRGDSGTLQDRHWCEGLAMLAERGLSWDLRVPAWHLQEAADALEAFPGLRVILNHTGLPWDRSLQGLATWRSGMRALAANPDVAVKLSELGTPWHDWDPSANFDLLCETLELFGPERCLFASNFPVSSLRVSYRDWLALVEAVISSTTPDYRQAILHDNAVHWYRLALETDSH</sequence>
<dbReference type="PANTHER" id="PTHR43569">
    <property type="entry name" value="AMIDOHYDROLASE"/>
    <property type="match status" value="1"/>
</dbReference>
<evidence type="ECO:0000313" key="3">
    <source>
        <dbReference type="EMBL" id="PMR71100.1"/>
    </source>
</evidence>
<name>A0A2N7TSD1_9GAMM</name>
<dbReference type="AlphaFoldDB" id="A0A2N7TSD1"/>
<keyword evidence="4" id="KW-1185">Reference proteome</keyword>
<gene>
    <name evidence="3" type="ORF">C1H66_03235</name>
</gene>
<organism evidence="3 4">
    <name type="scientific">Halomonas heilongjiangensis</name>
    <dbReference type="NCBI Taxonomy" id="1387883"/>
    <lineage>
        <taxon>Bacteria</taxon>
        <taxon>Pseudomonadati</taxon>
        <taxon>Pseudomonadota</taxon>
        <taxon>Gammaproteobacteria</taxon>
        <taxon>Oceanospirillales</taxon>
        <taxon>Halomonadaceae</taxon>
        <taxon>Halomonas</taxon>
    </lineage>
</organism>
<dbReference type="InterPro" id="IPR052350">
    <property type="entry name" value="Metallo-dep_Lactonases"/>
</dbReference>
<comment type="similarity">
    <text evidence="1">Belongs to the metallo-dependent hydrolases superfamily.</text>
</comment>
<dbReference type="Gene3D" id="3.20.20.140">
    <property type="entry name" value="Metal-dependent hydrolases"/>
    <property type="match status" value="1"/>
</dbReference>
<dbReference type="RefSeq" id="WP_102626481.1">
    <property type="nucleotide sequence ID" value="NZ_PDOH01000014.1"/>
</dbReference>
<evidence type="ECO:0000259" key="2">
    <source>
        <dbReference type="Pfam" id="PF04909"/>
    </source>
</evidence>
<dbReference type="SUPFAM" id="SSF51556">
    <property type="entry name" value="Metallo-dependent hydrolases"/>
    <property type="match status" value="1"/>
</dbReference>
<evidence type="ECO:0000256" key="1">
    <source>
        <dbReference type="ARBA" id="ARBA00038310"/>
    </source>
</evidence>
<protein>
    <submittedName>
        <fullName evidence="3">Amidohydrolase</fullName>
    </submittedName>
</protein>
<keyword evidence="3" id="KW-0378">Hydrolase</keyword>
<dbReference type="GO" id="GO:0016787">
    <property type="term" value="F:hydrolase activity"/>
    <property type="evidence" value="ECO:0007669"/>
    <property type="project" value="UniProtKB-KW"/>
</dbReference>
<feature type="domain" description="Amidohydrolase-related" evidence="2">
    <location>
        <begin position="8"/>
        <end position="304"/>
    </location>
</feature>
<dbReference type="OrthoDB" id="9787654at2"/>
<proteinExistence type="inferred from homology"/>
<dbReference type="PANTHER" id="PTHR43569:SF1">
    <property type="entry name" value="BLL3371 PROTEIN"/>
    <property type="match status" value="1"/>
</dbReference>
<reference evidence="3 4" key="1">
    <citation type="submission" date="2018-01" db="EMBL/GenBank/DDBJ databases">
        <title>Halomonas endophytica sp. nov., isolated from storage liquid in the stems of Populus euphratica.</title>
        <authorList>
            <person name="Chen C."/>
        </authorList>
    </citation>
    <scope>NUCLEOTIDE SEQUENCE [LARGE SCALE GENOMIC DNA]</scope>
    <source>
        <strain evidence="3 4">DSM 26881</strain>
    </source>
</reference>
<dbReference type="InterPro" id="IPR032466">
    <property type="entry name" value="Metal_Hydrolase"/>
</dbReference>
<comment type="caution">
    <text evidence="3">The sequence shown here is derived from an EMBL/GenBank/DDBJ whole genome shotgun (WGS) entry which is preliminary data.</text>
</comment>